<evidence type="ECO:0000256" key="1">
    <source>
        <dbReference type="ARBA" id="ARBA00004141"/>
    </source>
</evidence>
<dbReference type="Pfam" id="PF00916">
    <property type="entry name" value="Sulfate_transp"/>
    <property type="match status" value="1"/>
</dbReference>
<dbReference type="OMA" id="AGCEWEW"/>
<feature type="transmembrane region" description="Helical" evidence="6">
    <location>
        <begin position="524"/>
        <end position="544"/>
    </location>
</feature>
<dbReference type="InParanoid" id="B8C8E5"/>
<keyword evidence="4 6" id="KW-0472">Membrane</keyword>
<reference evidence="8 9" key="2">
    <citation type="journal article" date="2008" name="Nature">
        <title>The Phaeodactylum genome reveals the evolutionary history of diatom genomes.</title>
        <authorList>
            <person name="Bowler C."/>
            <person name="Allen A.E."/>
            <person name="Badger J.H."/>
            <person name="Grimwood J."/>
            <person name="Jabbari K."/>
            <person name="Kuo A."/>
            <person name="Maheswari U."/>
            <person name="Martens C."/>
            <person name="Maumus F."/>
            <person name="Otillar R.P."/>
            <person name="Rayko E."/>
            <person name="Salamov A."/>
            <person name="Vandepoele K."/>
            <person name="Beszteri B."/>
            <person name="Gruber A."/>
            <person name="Heijde M."/>
            <person name="Katinka M."/>
            <person name="Mock T."/>
            <person name="Valentin K."/>
            <person name="Verret F."/>
            <person name="Berges J.A."/>
            <person name="Brownlee C."/>
            <person name="Cadoret J.P."/>
            <person name="Chiovitti A."/>
            <person name="Choi C.J."/>
            <person name="Coesel S."/>
            <person name="De Martino A."/>
            <person name="Detter J.C."/>
            <person name="Durkin C."/>
            <person name="Falciatore A."/>
            <person name="Fournet J."/>
            <person name="Haruta M."/>
            <person name="Huysman M.J."/>
            <person name="Jenkins B.D."/>
            <person name="Jiroutova K."/>
            <person name="Jorgensen R.E."/>
            <person name="Joubert Y."/>
            <person name="Kaplan A."/>
            <person name="Kroger N."/>
            <person name="Kroth P.G."/>
            <person name="La Roche J."/>
            <person name="Lindquist E."/>
            <person name="Lommer M."/>
            <person name="Martin-Jezequel V."/>
            <person name="Lopez P.J."/>
            <person name="Lucas S."/>
            <person name="Mangogna M."/>
            <person name="McGinnis K."/>
            <person name="Medlin L.K."/>
            <person name="Montsant A."/>
            <person name="Oudot-Le Secq M.P."/>
            <person name="Napoli C."/>
            <person name="Obornik M."/>
            <person name="Parker M.S."/>
            <person name="Petit J.L."/>
            <person name="Porcel B.M."/>
            <person name="Poulsen N."/>
            <person name="Robison M."/>
            <person name="Rychlewski L."/>
            <person name="Rynearson T.A."/>
            <person name="Schmutz J."/>
            <person name="Shapiro H."/>
            <person name="Siaut M."/>
            <person name="Stanley M."/>
            <person name="Sussman M.R."/>
            <person name="Taylor A.R."/>
            <person name="Vardi A."/>
            <person name="von Dassow P."/>
            <person name="Vyverman W."/>
            <person name="Willis A."/>
            <person name="Wyrwicz L.S."/>
            <person name="Rokhsar D.S."/>
            <person name="Weissenbach J."/>
            <person name="Armbrust E.V."/>
            <person name="Green B.R."/>
            <person name="Van de Peer Y."/>
            <person name="Grigoriev I.V."/>
        </authorList>
    </citation>
    <scope>NUCLEOTIDE SEQUENCE [LARGE SCALE GENOMIC DNA]</scope>
    <source>
        <strain evidence="8 9">CCMP1335</strain>
    </source>
</reference>
<dbReference type="HOGENOM" id="CLU_429943_0_0_1"/>
<feature type="transmembrane region" description="Helical" evidence="6">
    <location>
        <begin position="389"/>
        <end position="409"/>
    </location>
</feature>
<dbReference type="AlphaFoldDB" id="B8C8E5"/>
<comment type="subcellular location">
    <subcellularLocation>
        <location evidence="1">Membrane</location>
        <topology evidence="1">Multi-pass membrane protein</topology>
    </subcellularLocation>
</comment>
<evidence type="ECO:0000256" key="5">
    <source>
        <dbReference type="SAM" id="MobiDB-lite"/>
    </source>
</evidence>
<feature type="transmembrane region" description="Helical" evidence="6">
    <location>
        <begin position="550"/>
        <end position="569"/>
    </location>
</feature>
<accession>B8C8E5</accession>
<evidence type="ECO:0000256" key="3">
    <source>
        <dbReference type="ARBA" id="ARBA00022989"/>
    </source>
</evidence>
<feature type="region of interest" description="Disordered" evidence="5">
    <location>
        <begin position="27"/>
        <end position="74"/>
    </location>
</feature>
<dbReference type="GeneID" id="7448089"/>
<name>B8C8E5_THAPS</name>
<feature type="transmembrane region" description="Helical" evidence="6">
    <location>
        <begin position="364"/>
        <end position="382"/>
    </location>
</feature>
<organism evidence="8 9">
    <name type="scientific">Thalassiosira pseudonana</name>
    <name type="common">Marine diatom</name>
    <name type="synonym">Cyclotella nana</name>
    <dbReference type="NCBI Taxonomy" id="35128"/>
    <lineage>
        <taxon>Eukaryota</taxon>
        <taxon>Sar</taxon>
        <taxon>Stramenopiles</taxon>
        <taxon>Ochrophyta</taxon>
        <taxon>Bacillariophyta</taxon>
        <taxon>Coscinodiscophyceae</taxon>
        <taxon>Thalassiosirophycidae</taxon>
        <taxon>Thalassiosirales</taxon>
        <taxon>Thalassiosiraceae</taxon>
        <taxon>Thalassiosira</taxon>
    </lineage>
</organism>
<dbReference type="PANTHER" id="PTHR43310">
    <property type="entry name" value="SULFATE TRANSPORTER YBAR-RELATED"/>
    <property type="match status" value="1"/>
</dbReference>
<sequence>MVSGPRALHLPNLDLREAHLAAAALAARHEMTTSSSEEFRRKESHRRRRSQSLGDARSLNSETTSSYGMKKSNSSKISLLGEEIMNRKTPSGISLCMLDDEVVEVDHTTTTTSLNGKESKRSYGATNQTIQHIIKNETIHPIHYNEYEPSTPQMKESKSCTIPNLGVESCPYHRQESNATQSDALVEESNSIFLSILYGLVNTSIILPILMSFGSIIYHDDFFRPYLSVLMKLTVVSGAVHQITFSTVSTLPFAVGQVQDAGLIFLSAMARDLVSKLRAMNVDDESILATVTIGLSAYTAILGGALILVGRFKLASYCQLLPSSVVGGYLAYIGFFCGQASLALMASVDVTGLNEWYKFFDTNALILLAPGVVGGCMIYYCVGKYRHIAVLPTCIVMLMVIFYTLVWSMGLSVEEVTERGWINETVKSPAWDHTWDYFKVDKVVWRVLPSQTLTVLAMISVVALSSSLDIAAIEIEMKRPLDYNHELKTVGLSNVVSGLTGGYTGSYIFSQTIFSLRMGIHSPLMGYVIAFCSLVTVVIPFNILAYIPNFFFGSLLMLICLDLMFEWLVDVRKKVTLAEYVVVLMTFALLQVLGVEFGVLLGACTYVVIQKMGYDVGKNNEKLNEEDMALISYASER</sequence>
<dbReference type="InterPro" id="IPR011547">
    <property type="entry name" value="SLC26A/SulP_dom"/>
</dbReference>
<feature type="compositionally biased region" description="Polar residues" evidence="5">
    <location>
        <begin position="58"/>
        <end position="74"/>
    </location>
</feature>
<evidence type="ECO:0000256" key="6">
    <source>
        <dbReference type="SAM" id="Phobius"/>
    </source>
</evidence>
<dbReference type="InterPro" id="IPR052706">
    <property type="entry name" value="Membrane-Transporter-like"/>
</dbReference>
<reference evidence="8 9" key="1">
    <citation type="journal article" date="2004" name="Science">
        <title>The genome of the diatom Thalassiosira pseudonana: ecology, evolution, and metabolism.</title>
        <authorList>
            <person name="Armbrust E.V."/>
            <person name="Berges J.A."/>
            <person name="Bowler C."/>
            <person name="Green B.R."/>
            <person name="Martinez D."/>
            <person name="Putnam N.H."/>
            <person name="Zhou S."/>
            <person name="Allen A.E."/>
            <person name="Apt K.E."/>
            <person name="Bechner M."/>
            <person name="Brzezinski M.A."/>
            <person name="Chaal B.K."/>
            <person name="Chiovitti A."/>
            <person name="Davis A.K."/>
            <person name="Demarest M.S."/>
            <person name="Detter J.C."/>
            <person name="Glavina T."/>
            <person name="Goodstein D."/>
            <person name="Hadi M.Z."/>
            <person name="Hellsten U."/>
            <person name="Hildebrand M."/>
            <person name="Jenkins B.D."/>
            <person name="Jurka J."/>
            <person name="Kapitonov V.V."/>
            <person name="Kroger N."/>
            <person name="Lau W.W."/>
            <person name="Lane T.W."/>
            <person name="Larimer F.W."/>
            <person name="Lippmeier J.C."/>
            <person name="Lucas S."/>
            <person name="Medina M."/>
            <person name="Montsant A."/>
            <person name="Obornik M."/>
            <person name="Parker M.S."/>
            <person name="Palenik B."/>
            <person name="Pazour G.J."/>
            <person name="Richardson P.M."/>
            <person name="Rynearson T.A."/>
            <person name="Saito M.A."/>
            <person name="Schwartz D.C."/>
            <person name="Thamatrakoln K."/>
            <person name="Valentin K."/>
            <person name="Vardi A."/>
            <person name="Wilkerson F.P."/>
            <person name="Rokhsar D.S."/>
        </authorList>
    </citation>
    <scope>NUCLEOTIDE SEQUENCE [LARGE SCALE GENOMIC DNA]</scope>
    <source>
        <strain evidence="8 9">CCMP1335</strain>
    </source>
</reference>
<proteinExistence type="predicted"/>
<keyword evidence="2 6" id="KW-0812">Transmembrane</keyword>
<feature type="domain" description="SLC26A/SulP transporter" evidence="7">
    <location>
        <begin position="199"/>
        <end position="586"/>
    </location>
</feature>
<keyword evidence="3 6" id="KW-1133">Transmembrane helix</keyword>
<gene>
    <name evidence="8" type="ORF">THAPSDRAFT_24021</name>
</gene>
<feature type="transmembrane region" description="Helical" evidence="6">
    <location>
        <begin position="581"/>
        <end position="609"/>
    </location>
</feature>
<feature type="transmembrane region" description="Helical" evidence="6">
    <location>
        <begin position="287"/>
        <end position="308"/>
    </location>
</feature>
<dbReference type="EMBL" id="CM000645">
    <property type="protein sequence ID" value="EED90274.1"/>
    <property type="molecule type" value="Genomic_DNA"/>
</dbReference>
<dbReference type="PANTHER" id="PTHR43310:SF2">
    <property type="entry name" value="SLC26A_SULP TRANSPORTER DOMAIN-CONTAINING PROTEIN"/>
    <property type="match status" value="1"/>
</dbReference>
<dbReference type="PaxDb" id="35128-Thaps24021"/>
<feature type="compositionally biased region" description="Basic and acidic residues" evidence="5">
    <location>
        <begin position="27"/>
        <end position="41"/>
    </location>
</feature>
<dbReference type="STRING" id="35128.B8C8E5"/>
<dbReference type="RefSeq" id="XP_002292299.1">
    <property type="nucleotide sequence ID" value="XM_002292263.1"/>
</dbReference>
<protein>
    <recommendedName>
        <fullName evidence="7">SLC26A/SulP transporter domain-containing protein</fullName>
    </recommendedName>
</protein>
<dbReference type="KEGG" id="tps:THAPSDRAFT_24021"/>
<feature type="transmembrane region" description="Helical" evidence="6">
    <location>
        <begin position="453"/>
        <end position="473"/>
    </location>
</feature>
<evidence type="ECO:0000313" key="8">
    <source>
        <dbReference type="EMBL" id="EED90274.1"/>
    </source>
</evidence>
<dbReference type="GO" id="GO:0016020">
    <property type="term" value="C:membrane"/>
    <property type="evidence" value="ECO:0000318"/>
    <property type="project" value="GO_Central"/>
</dbReference>
<keyword evidence="9" id="KW-1185">Reference proteome</keyword>
<dbReference type="Proteomes" id="UP000001449">
    <property type="component" value="Chromosome 9"/>
</dbReference>
<dbReference type="eggNOG" id="KOG0236">
    <property type="taxonomic scope" value="Eukaryota"/>
</dbReference>
<feature type="transmembrane region" description="Helical" evidence="6">
    <location>
        <begin position="192"/>
        <end position="218"/>
    </location>
</feature>
<evidence type="ECO:0000256" key="2">
    <source>
        <dbReference type="ARBA" id="ARBA00022692"/>
    </source>
</evidence>
<evidence type="ECO:0000259" key="7">
    <source>
        <dbReference type="Pfam" id="PF00916"/>
    </source>
</evidence>
<feature type="transmembrane region" description="Helical" evidence="6">
    <location>
        <begin position="320"/>
        <end position="344"/>
    </location>
</feature>
<evidence type="ECO:0000256" key="4">
    <source>
        <dbReference type="ARBA" id="ARBA00023136"/>
    </source>
</evidence>
<evidence type="ECO:0000313" key="9">
    <source>
        <dbReference type="Proteomes" id="UP000001449"/>
    </source>
</evidence>